<evidence type="ECO:0000313" key="2">
    <source>
        <dbReference type="EMBL" id="CDR47431.1"/>
    </source>
</evidence>
<sequence>MDDGKWTSILSAGSFSALTTLFELPLTPPETHEIGGRAAADGSDSTLATTGAPAALARSAPPSRYNDHERVVYPAQSAKSHDCYISTPFVLANEPYSTHQPPRRPHQSPLLELVYSSKSRPPGAALQGFSDAGTRQTSTYSILDLRDASSSALRPLASPSPRHPPLRILCRWLGPRQRQEGSTGW</sequence>
<proteinExistence type="predicted"/>
<accession>A0A061BK94</accession>
<reference evidence="2" key="1">
    <citation type="journal article" date="2014" name="Genome Announc.">
        <title>Draft genome sequence of Rhodosporidium toruloides CECT1137, an oleaginous yeast of biotechnological interest.</title>
        <authorList>
            <person name="Morin N."/>
            <person name="Calcas X."/>
            <person name="Devillers H."/>
            <person name="Durrens P."/>
            <person name="Sherman D.J."/>
            <person name="Nicaud J.-M."/>
            <person name="Neuveglise C."/>
        </authorList>
    </citation>
    <scope>NUCLEOTIDE SEQUENCE</scope>
    <source>
        <strain evidence="2">CECT1137</strain>
    </source>
</reference>
<dbReference type="AlphaFoldDB" id="A0A061BK94"/>
<dbReference type="EMBL" id="LK052949">
    <property type="protein sequence ID" value="CDR47431.1"/>
    <property type="molecule type" value="Genomic_DNA"/>
</dbReference>
<protein>
    <submittedName>
        <fullName evidence="2">RHTO0S14e03620g1_1</fullName>
    </submittedName>
</protein>
<feature type="region of interest" description="Disordered" evidence="1">
    <location>
        <begin position="28"/>
        <end position="48"/>
    </location>
</feature>
<name>A0A061BK94_RHOTO</name>
<evidence type="ECO:0000256" key="1">
    <source>
        <dbReference type="SAM" id="MobiDB-lite"/>
    </source>
</evidence>
<organism evidence="2">
    <name type="scientific">Rhodotorula toruloides</name>
    <name type="common">Yeast</name>
    <name type="synonym">Rhodosporidium toruloides</name>
    <dbReference type="NCBI Taxonomy" id="5286"/>
    <lineage>
        <taxon>Eukaryota</taxon>
        <taxon>Fungi</taxon>
        <taxon>Dikarya</taxon>
        <taxon>Basidiomycota</taxon>
        <taxon>Pucciniomycotina</taxon>
        <taxon>Microbotryomycetes</taxon>
        <taxon>Sporidiobolales</taxon>
        <taxon>Sporidiobolaceae</taxon>
        <taxon>Rhodotorula</taxon>
    </lineage>
</organism>
<gene>
    <name evidence="2" type="ORF">RHTO0S_14e03620g</name>
</gene>